<evidence type="ECO:0000256" key="6">
    <source>
        <dbReference type="ARBA" id="ARBA00022989"/>
    </source>
</evidence>
<evidence type="ECO:0000256" key="8">
    <source>
        <dbReference type="SAM" id="MobiDB-lite"/>
    </source>
</evidence>
<evidence type="ECO:0000256" key="5">
    <source>
        <dbReference type="ARBA" id="ARBA00022692"/>
    </source>
</evidence>
<keyword evidence="5 9" id="KW-0812">Transmembrane</keyword>
<dbReference type="AlphaFoldDB" id="A0A1W6YSS6"/>
<dbReference type="InterPro" id="IPR045584">
    <property type="entry name" value="Pilin-like"/>
</dbReference>
<feature type="region of interest" description="Disordered" evidence="8">
    <location>
        <begin position="1"/>
        <end position="44"/>
    </location>
</feature>
<dbReference type="InterPro" id="IPR051621">
    <property type="entry name" value="T2SS_protein_J"/>
</dbReference>
<name>A0A1W6YSS6_9BORD</name>
<evidence type="ECO:0000256" key="3">
    <source>
        <dbReference type="ARBA" id="ARBA00022481"/>
    </source>
</evidence>
<proteinExistence type="predicted"/>
<dbReference type="KEGG" id="bgv:CAL12_27320"/>
<evidence type="ECO:0000256" key="2">
    <source>
        <dbReference type="ARBA" id="ARBA00022475"/>
    </source>
</evidence>
<feature type="transmembrane region" description="Helical" evidence="9">
    <location>
        <begin position="50"/>
        <end position="70"/>
    </location>
</feature>
<keyword evidence="7 9" id="KW-0472">Membrane</keyword>
<dbReference type="GO" id="GO:0005886">
    <property type="term" value="C:plasma membrane"/>
    <property type="evidence" value="ECO:0007669"/>
    <property type="project" value="UniProtKB-SubCell"/>
</dbReference>
<keyword evidence="2" id="KW-1003">Cell membrane</keyword>
<evidence type="ECO:0000256" key="4">
    <source>
        <dbReference type="ARBA" id="ARBA00022519"/>
    </source>
</evidence>
<dbReference type="PROSITE" id="PS00409">
    <property type="entry name" value="PROKAR_NTER_METHYL"/>
    <property type="match status" value="1"/>
</dbReference>
<evidence type="ECO:0000313" key="10">
    <source>
        <dbReference type="EMBL" id="ARP84156.1"/>
    </source>
</evidence>
<protein>
    <recommendedName>
        <fullName evidence="12">General secretion pathway protein GspJ</fullName>
    </recommendedName>
</protein>
<dbReference type="GO" id="GO:0015628">
    <property type="term" value="P:protein secretion by the type II secretion system"/>
    <property type="evidence" value="ECO:0007669"/>
    <property type="project" value="TreeGrafter"/>
</dbReference>
<dbReference type="InterPro" id="IPR012902">
    <property type="entry name" value="N_methyl_site"/>
</dbReference>
<dbReference type="NCBIfam" id="TIGR02532">
    <property type="entry name" value="IV_pilin_GFxxxE"/>
    <property type="match status" value="1"/>
</dbReference>
<reference evidence="10 11" key="1">
    <citation type="submission" date="2017-05" db="EMBL/GenBank/DDBJ databases">
        <title>Complete and WGS of Bordetella genogroups.</title>
        <authorList>
            <person name="Spilker T."/>
            <person name="LiPuma J."/>
        </authorList>
    </citation>
    <scope>NUCLEOTIDE SEQUENCE [LARGE SCALE GENOMIC DNA]</scope>
    <source>
        <strain evidence="10 11">AU19157</strain>
    </source>
</reference>
<gene>
    <name evidence="10" type="ORF">CAL12_27320</name>
</gene>
<dbReference type="Proteomes" id="UP000194151">
    <property type="component" value="Chromosome"/>
</dbReference>
<accession>A0A1W6YSS6</accession>
<dbReference type="SUPFAM" id="SSF54523">
    <property type="entry name" value="Pili subunits"/>
    <property type="match status" value="1"/>
</dbReference>
<evidence type="ECO:0000256" key="9">
    <source>
        <dbReference type="SAM" id="Phobius"/>
    </source>
</evidence>
<evidence type="ECO:0008006" key="12">
    <source>
        <dbReference type="Google" id="ProtNLM"/>
    </source>
</evidence>
<evidence type="ECO:0000313" key="11">
    <source>
        <dbReference type="Proteomes" id="UP000194151"/>
    </source>
</evidence>
<evidence type="ECO:0000256" key="7">
    <source>
        <dbReference type="ARBA" id="ARBA00023136"/>
    </source>
</evidence>
<dbReference type="PANTHER" id="PTHR39583">
    <property type="entry name" value="TYPE II SECRETION SYSTEM PROTEIN J-RELATED"/>
    <property type="match status" value="1"/>
</dbReference>
<sequence>MKNRMASPAIRIHASAQVSPGSQPTRARRAASAPSASAPSVSSPARQRGFTLIEVLVAVALMAIVSVMSWRGLDSVVRARNHMQREADRDEALLRVLGQLQQDVRMRAPDSVLNGGIGDATAGQALPAAISMPASAQEVDIVRGPAPAGRWQRVRWWREGDTLRRASGAGGDSFPLPGPDAGADVLDGVLGFGVEAWIPGRGWIALPAGQSSAAATGLAFVLRLAGAAPGTTQTYRRVVALP</sequence>
<comment type="subcellular location">
    <subcellularLocation>
        <location evidence="1">Cell inner membrane</location>
        <topology evidence="1">Single-pass membrane protein</topology>
    </subcellularLocation>
</comment>
<dbReference type="STRING" id="1416806.CAL12_27320"/>
<feature type="compositionally biased region" description="Low complexity" evidence="8">
    <location>
        <begin position="22"/>
        <end position="44"/>
    </location>
</feature>
<keyword evidence="3" id="KW-0488">Methylation</keyword>
<organism evidence="10 11">
    <name type="scientific">Bordetella genomosp. 8</name>
    <dbReference type="NCBI Taxonomy" id="1416806"/>
    <lineage>
        <taxon>Bacteria</taxon>
        <taxon>Pseudomonadati</taxon>
        <taxon>Pseudomonadota</taxon>
        <taxon>Betaproteobacteria</taxon>
        <taxon>Burkholderiales</taxon>
        <taxon>Alcaligenaceae</taxon>
        <taxon>Bordetella</taxon>
    </lineage>
</organism>
<keyword evidence="11" id="KW-1185">Reference proteome</keyword>
<keyword evidence="6 9" id="KW-1133">Transmembrane helix</keyword>
<dbReference type="EMBL" id="CP021108">
    <property type="protein sequence ID" value="ARP84156.1"/>
    <property type="molecule type" value="Genomic_DNA"/>
</dbReference>
<evidence type="ECO:0000256" key="1">
    <source>
        <dbReference type="ARBA" id="ARBA00004377"/>
    </source>
</evidence>
<dbReference type="Pfam" id="PF07963">
    <property type="entry name" value="N_methyl"/>
    <property type="match status" value="1"/>
</dbReference>
<keyword evidence="4" id="KW-0997">Cell inner membrane</keyword>
<dbReference type="PANTHER" id="PTHR39583:SF2">
    <property type="entry name" value="TYPE II SECRETION SYSTEM PROTEIN J"/>
    <property type="match status" value="1"/>
</dbReference>